<gene>
    <name evidence="11" type="ORF">Tco_0751868</name>
</gene>
<evidence type="ECO:0000256" key="9">
    <source>
        <dbReference type="SAM" id="Phobius"/>
    </source>
</evidence>
<dbReference type="EMBL" id="BQNB010011041">
    <property type="protein sequence ID" value="GJS85327.1"/>
    <property type="molecule type" value="Genomic_DNA"/>
</dbReference>
<feature type="transmembrane region" description="Helical" evidence="9">
    <location>
        <begin position="290"/>
        <end position="312"/>
    </location>
</feature>
<dbReference type="InterPro" id="IPR017088">
    <property type="entry name" value="Wax_synthase_Magnoliopsida"/>
</dbReference>
<accession>A0ABQ4Z815</accession>
<dbReference type="PANTHER" id="PTHR31595">
    <property type="entry name" value="LONG-CHAIN-ALCOHOL O-FATTY-ACYLTRANSFERASE 3-RELATED"/>
    <property type="match status" value="1"/>
</dbReference>
<feature type="transmembrane region" description="Helical" evidence="9">
    <location>
        <begin position="9"/>
        <end position="28"/>
    </location>
</feature>
<evidence type="ECO:0000313" key="11">
    <source>
        <dbReference type="EMBL" id="GJS85327.1"/>
    </source>
</evidence>
<evidence type="ECO:0000256" key="4">
    <source>
        <dbReference type="ARBA" id="ARBA00022692"/>
    </source>
</evidence>
<keyword evidence="3" id="KW-0808">Transferase</keyword>
<feature type="transmembrane region" description="Helical" evidence="9">
    <location>
        <begin position="148"/>
        <end position="165"/>
    </location>
</feature>
<comment type="similarity">
    <text evidence="2">Belongs to the wax synthase family.</text>
</comment>
<evidence type="ECO:0000313" key="12">
    <source>
        <dbReference type="Proteomes" id="UP001151760"/>
    </source>
</evidence>
<evidence type="ECO:0000256" key="8">
    <source>
        <dbReference type="ARBA" id="ARBA00023315"/>
    </source>
</evidence>
<protein>
    <submittedName>
        <fullName evidence="11">Acyl-CoA--sterol O-acyltransferase 1-like protein</fullName>
    </submittedName>
</protein>
<reference evidence="11" key="2">
    <citation type="submission" date="2022-01" db="EMBL/GenBank/DDBJ databases">
        <authorList>
            <person name="Yamashiro T."/>
            <person name="Shiraishi A."/>
            <person name="Satake H."/>
            <person name="Nakayama K."/>
        </authorList>
    </citation>
    <scope>NUCLEOTIDE SEQUENCE</scope>
</reference>
<feature type="transmembrane region" description="Helical" evidence="9">
    <location>
        <begin position="227"/>
        <end position="252"/>
    </location>
</feature>
<keyword evidence="12" id="KW-1185">Reference proteome</keyword>
<evidence type="ECO:0000256" key="5">
    <source>
        <dbReference type="ARBA" id="ARBA00022989"/>
    </source>
</evidence>
<keyword evidence="4 9" id="KW-0812">Transmembrane</keyword>
<keyword evidence="8" id="KW-0012">Acyltransferase</keyword>
<proteinExistence type="inferred from homology"/>
<evidence type="ECO:0000256" key="3">
    <source>
        <dbReference type="ARBA" id="ARBA00022679"/>
    </source>
</evidence>
<dbReference type="Proteomes" id="UP001151760">
    <property type="component" value="Unassembled WGS sequence"/>
</dbReference>
<feature type="transmembrane region" description="Helical" evidence="9">
    <location>
        <begin position="60"/>
        <end position="81"/>
    </location>
</feature>
<evidence type="ECO:0000256" key="6">
    <source>
        <dbReference type="ARBA" id="ARBA00023098"/>
    </source>
</evidence>
<dbReference type="InterPro" id="IPR032805">
    <property type="entry name" value="Wax_synthase_dom"/>
</dbReference>
<comment type="caution">
    <text evidence="11">The sequence shown here is derived from an EMBL/GenBank/DDBJ whole genome shotgun (WGS) entry which is preliminary data.</text>
</comment>
<organism evidence="11 12">
    <name type="scientific">Tanacetum coccineum</name>
    <dbReference type="NCBI Taxonomy" id="301880"/>
    <lineage>
        <taxon>Eukaryota</taxon>
        <taxon>Viridiplantae</taxon>
        <taxon>Streptophyta</taxon>
        <taxon>Embryophyta</taxon>
        <taxon>Tracheophyta</taxon>
        <taxon>Spermatophyta</taxon>
        <taxon>Magnoliopsida</taxon>
        <taxon>eudicotyledons</taxon>
        <taxon>Gunneridae</taxon>
        <taxon>Pentapetalae</taxon>
        <taxon>asterids</taxon>
        <taxon>campanulids</taxon>
        <taxon>Asterales</taxon>
        <taxon>Asteraceae</taxon>
        <taxon>Asteroideae</taxon>
        <taxon>Anthemideae</taxon>
        <taxon>Anthemidinae</taxon>
        <taxon>Tanacetum</taxon>
    </lineage>
</organism>
<feature type="transmembrane region" description="Helical" evidence="9">
    <location>
        <begin position="34"/>
        <end position="55"/>
    </location>
</feature>
<dbReference type="Pfam" id="PF13813">
    <property type="entry name" value="MBOAT_2"/>
    <property type="match status" value="1"/>
</dbReference>
<name>A0ABQ4Z815_9ASTR</name>
<evidence type="ECO:0000256" key="7">
    <source>
        <dbReference type="ARBA" id="ARBA00023136"/>
    </source>
</evidence>
<comment type="subcellular location">
    <subcellularLocation>
        <location evidence="1">Membrane</location>
        <topology evidence="1">Multi-pass membrane protein</topology>
    </subcellularLocation>
</comment>
<dbReference type="PIRSF" id="PIRSF037006">
    <property type="entry name" value="Wax_synthase"/>
    <property type="match status" value="1"/>
</dbReference>
<keyword evidence="6" id="KW-0443">Lipid metabolism</keyword>
<keyword evidence="7 9" id="KW-0472">Membrane</keyword>
<evidence type="ECO:0000256" key="1">
    <source>
        <dbReference type="ARBA" id="ARBA00004141"/>
    </source>
</evidence>
<sequence>MDFKQETKNFIKVVVYASTSLTYCYYIAKLIPKGFTRLLTFLPVVLLFVSIPLFFNSVHLIGAISFLISWLANFKLILFAFGKGPLSPPFISLSHFLSFACFPIGKHKNTTSSHKSSLMSYGLKGLLLVIFLKGYYDYGDQMTPMMGWILLAFSVYFCLEVMLGLSSKIMGLILLEVELDPQFDKPYLSTSLQDFWGRRWNVMVNRVLYPTVYNPVRTLSSRVIGRFWAPIPAILTTFAVSGLMHELIFFYFTRDWPTWDTMLFFCLHGVSLVMEIAIKKSVNNVVKWRLPHDHITTPFVVAFVFATSYWLFYPELMRCQLVERAFEEYGAVINIAKGVISPTLQYITALHDDNKTISLKS</sequence>
<dbReference type="InterPro" id="IPR044851">
    <property type="entry name" value="Wax_synthase"/>
</dbReference>
<dbReference type="PANTHER" id="PTHR31595:SF77">
    <property type="entry name" value="ACYL-COA--STEROL O-ACYLTRANSFERASE 1-LIKE"/>
    <property type="match status" value="1"/>
</dbReference>
<reference evidence="11" key="1">
    <citation type="journal article" date="2022" name="Int. J. Mol. Sci.">
        <title>Draft Genome of Tanacetum Coccineum: Genomic Comparison of Closely Related Tanacetum-Family Plants.</title>
        <authorList>
            <person name="Yamashiro T."/>
            <person name="Shiraishi A."/>
            <person name="Nakayama K."/>
            <person name="Satake H."/>
        </authorList>
    </citation>
    <scope>NUCLEOTIDE SEQUENCE</scope>
</reference>
<feature type="domain" description="Wax synthase" evidence="10">
    <location>
        <begin position="181"/>
        <end position="267"/>
    </location>
</feature>
<evidence type="ECO:0000259" key="10">
    <source>
        <dbReference type="Pfam" id="PF13813"/>
    </source>
</evidence>
<keyword evidence="5 9" id="KW-1133">Transmembrane helix</keyword>
<evidence type="ECO:0000256" key="2">
    <source>
        <dbReference type="ARBA" id="ARBA00007282"/>
    </source>
</evidence>